<accession>A0A4R6M902</accession>
<comment type="caution">
    <text evidence="1">The sequence shown here is derived from an EMBL/GenBank/DDBJ whole genome shotgun (WGS) entry which is preliminary data.</text>
</comment>
<dbReference type="PANTHER" id="PTHR39328">
    <property type="entry name" value="BLL2871 PROTEIN"/>
    <property type="match status" value="1"/>
</dbReference>
<dbReference type="Proteomes" id="UP000294656">
    <property type="component" value="Unassembled WGS sequence"/>
</dbReference>
<gene>
    <name evidence="1" type="ORF">DFP79_1589</name>
</gene>
<dbReference type="AlphaFoldDB" id="A0A4R6M902"/>
<evidence type="ECO:0000313" key="2">
    <source>
        <dbReference type="Proteomes" id="UP000294656"/>
    </source>
</evidence>
<dbReference type="Gene3D" id="3.60.20.10">
    <property type="entry name" value="Glutamine Phosphoribosylpyrophosphate, subunit 1, domain 1"/>
    <property type="match status" value="1"/>
</dbReference>
<keyword evidence="2" id="KW-1185">Reference proteome</keyword>
<dbReference type="OrthoDB" id="9790012at2"/>
<dbReference type="PANTHER" id="PTHR39328:SF1">
    <property type="entry name" value="BLL2871 PROTEIN"/>
    <property type="match status" value="1"/>
</dbReference>
<dbReference type="InterPro" id="IPR029055">
    <property type="entry name" value="Ntn_hydrolases_N"/>
</dbReference>
<organism evidence="1 2">
    <name type="scientific">Marinomonas balearica</name>
    <dbReference type="NCBI Taxonomy" id="491947"/>
    <lineage>
        <taxon>Bacteria</taxon>
        <taxon>Pseudomonadati</taxon>
        <taxon>Pseudomonadota</taxon>
        <taxon>Gammaproteobacteria</taxon>
        <taxon>Oceanospirillales</taxon>
        <taxon>Oceanospirillaceae</taxon>
        <taxon>Marinomonas</taxon>
    </lineage>
</organism>
<dbReference type="GO" id="GO:0016787">
    <property type="term" value="F:hydrolase activity"/>
    <property type="evidence" value="ECO:0007669"/>
    <property type="project" value="UniProtKB-KW"/>
</dbReference>
<name>A0A4R6M902_9GAMM</name>
<protein>
    <submittedName>
        <fullName evidence="1">Putative Ntn-hydrolase superfamily protein</fullName>
    </submittedName>
</protein>
<dbReference type="RefSeq" id="WP_133503374.1">
    <property type="nucleotide sequence ID" value="NZ_SNXC01000011.1"/>
</dbReference>
<evidence type="ECO:0000313" key="1">
    <source>
        <dbReference type="EMBL" id="TDO97957.1"/>
    </source>
</evidence>
<dbReference type="InterPro" id="IPR010430">
    <property type="entry name" value="DUF1028"/>
</dbReference>
<dbReference type="Pfam" id="PF06267">
    <property type="entry name" value="DUF1028"/>
    <property type="match status" value="1"/>
</dbReference>
<dbReference type="EMBL" id="SNXC01000011">
    <property type="protein sequence ID" value="TDO97957.1"/>
    <property type="molecule type" value="Genomic_DNA"/>
</dbReference>
<sequence>MTFSIAGYCKKTGMVGSAITSSSICVASRCAFAKSDVGVVLTQNVTNPTLGPFGLEQLSSGATPEETLEKLKEHETYIEYRQLGILNAQGEGVTFSGENALGIYDEASGDACIAMGNLLDNSDVPAAMIASFESNEDLPLPQRLLSALQAGLDAGGEAGSVQSAGLQVYSKPSWPIVDLRVDWHDAPLSELQVLLDMYEPQMNDYILRAESPAHAASYGVPGDL</sequence>
<keyword evidence="1" id="KW-0378">Hydrolase</keyword>
<dbReference type="SUPFAM" id="SSF56235">
    <property type="entry name" value="N-terminal nucleophile aminohydrolases (Ntn hydrolases)"/>
    <property type="match status" value="1"/>
</dbReference>
<reference evidence="1 2" key="1">
    <citation type="submission" date="2019-03" db="EMBL/GenBank/DDBJ databases">
        <title>Genomic Encyclopedia of Type Strains, Phase III (KMG-III): the genomes of soil and plant-associated and newly described type strains.</title>
        <authorList>
            <person name="Whitman W."/>
        </authorList>
    </citation>
    <scope>NUCLEOTIDE SEQUENCE [LARGE SCALE GENOMIC DNA]</scope>
    <source>
        <strain evidence="1 2">CECT 7378</strain>
    </source>
</reference>
<proteinExistence type="predicted"/>